<dbReference type="InterPro" id="IPR036034">
    <property type="entry name" value="PDZ_sf"/>
</dbReference>
<dbReference type="Gene3D" id="2.60.40.3650">
    <property type="match status" value="1"/>
</dbReference>
<evidence type="ECO:0000259" key="2">
    <source>
        <dbReference type="Pfam" id="PF17899"/>
    </source>
</evidence>
<name>A0A6M1TJ73_9BACT</name>
<dbReference type="Gene3D" id="2.30.42.10">
    <property type="match status" value="1"/>
</dbReference>
<dbReference type="RefSeq" id="WP_165271331.1">
    <property type="nucleotide sequence ID" value="NZ_JAALLS010000034.1"/>
</dbReference>
<reference evidence="3 4" key="1">
    <citation type="submission" date="2020-02" db="EMBL/GenBank/DDBJ databases">
        <title>Aliifodinibius halophilus 2W32, complete genome.</title>
        <authorList>
            <person name="Li Y."/>
            <person name="Wu S."/>
        </authorList>
    </citation>
    <scope>NUCLEOTIDE SEQUENCE [LARGE SCALE GENOMIC DNA]</scope>
    <source>
        <strain evidence="3 4">2W32</strain>
    </source>
</reference>
<feature type="domain" description="Peptidase M61 N-terminal" evidence="2">
    <location>
        <begin position="42"/>
        <end position="223"/>
    </location>
</feature>
<organism evidence="3 4">
    <name type="scientific">Fodinibius halophilus</name>
    <dbReference type="NCBI Taxonomy" id="1736908"/>
    <lineage>
        <taxon>Bacteria</taxon>
        <taxon>Pseudomonadati</taxon>
        <taxon>Balneolota</taxon>
        <taxon>Balneolia</taxon>
        <taxon>Balneolales</taxon>
        <taxon>Balneolaceae</taxon>
        <taxon>Fodinibius</taxon>
    </lineage>
</organism>
<gene>
    <name evidence="3" type="ORF">G3569_17220</name>
</gene>
<keyword evidence="4" id="KW-1185">Reference proteome</keyword>
<dbReference type="SUPFAM" id="SSF55486">
    <property type="entry name" value="Metalloproteases ('zincins'), catalytic domain"/>
    <property type="match status" value="1"/>
</dbReference>
<dbReference type="SUPFAM" id="SSF50156">
    <property type="entry name" value="PDZ domain-like"/>
    <property type="match status" value="1"/>
</dbReference>
<dbReference type="Pfam" id="PF17899">
    <property type="entry name" value="Peptidase_M61_N"/>
    <property type="match status" value="1"/>
</dbReference>
<evidence type="ECO:0000313" key="3">
    <source>
        <dbReference type="EMBL" id="NGP90102.1"/>
    </source>
</evidence>
<dbReference type="AlphaFoldDB" id="A0A6M1TJ73"/>
<dbReference type="InterPro" id="IPR040756">
    <property type="entry name" value="Peptidase_M61_N"/>
</dbReference>
<evidence type="ECO:0000259" key="1">
    <source>
        <dbReference type="Pfam" id="PF05299"/>
    </source>
</evidence>
<dbReference type="InterPro" id="IPR027268">
    <property type="entry name" value="Peptidase_M4/M1_CTD_sf"/>
</dbReference>
<protein>
    <submittedName>
        <fullName evidence="3">Peptidase M61</fullName>
    </submittedName>
</protein>
<dbReference type="Pfam" id="PF05299">
    <property type="entry name" value="Peptidase_M61"/>
    <property type="match status" value="1"/>
</dbReference>
<dbReference type="InterPro" id="IPR007963">
    <property type="entry name" value="Peptidase_M61_catalytic"/>
</dbReference>
<accession>A0A6M1TJ73</accession>
<dbReference type="Proteomes" id="UP000479132">
    <property type="component" value="Unassembled WGS sequence"/>
</dbReference>
<dbReference type="PROSITE" id="PS51257">
    <property type="entry name" value="PROKAR_LIPOPROTEIN"/>
    <property type="match status" value="1"/>
</dbReference>
<evidence type="ECO:0000313" key="4">
    <source>
        <dbReference type="Proteomes" id="UP000479132"/>
    </source>
</evidence>
<feature type="domain" description="Peptidase M61 catalytic" evidence="1">
    <location>
        <begin position="320"/>
        <end position="427"/>
    </location>
</feature>
<proteinExistence type="predicted"/>
<sequence>MRRLLYLLTILVIVVGCSPKMGGNIENKNQEPAAKQKPIASSIDLTEVNNDRVWVQVDPGKFDADSVIFRLPRVVQGTYSVSDFGSFTDSLVAYNYDGEPLNVKKEGANTWIIPDASNFDKLGYYVNDTFDIENTDKKTPFSPSGTNIKEDNFVLNLHGFVGYFETLQDQEYRLDLTAPADFKRTAALPVVSTTYNSDSTEVTNTYAAERYFQITDNPMMYGKLDVAEFQVDDMQIVLSVYSPNEKHSASAIQKTIKSMMDAQKDYLGELKTTDRYDIYLYLAPRAKTAPTGFGALEHHTSTVVVMPEAMQAQRLNQSMTDVVSHEFFHIVTPLNVHSEDVHYFDYNAPSFSKHLWMYEGVTEYFASHFQVYEGLQSKQAFYNKINGKIESSLNMNDSMSFTKMSENVLEEPYASNYYNVYQKGALIGMCIDILMREESNGQRSMISLMTELSQKYGTEKPFTDDKLISEITEMTYPSVGDFLKTHVAGNTPINYSDFFSKVGLQRVKDSTKTSLFIKDRTPFLKGNDETGRAEFRDMELNSSLKELGVQPGDIIKTVNGTDYTLQNIRQLIPQSMQWSPDTEIEMVVIRGEEEVTLSGKVGTPMVETLKLTEVEDASEEQVTLRKQWLGQ</sequence>
<comment type="caution">
    <text evidence="3">The sequence shown here is derived from an EMBL/GenBank/DDBJ whole genome shotgun (WGS) entry which is preliminary data.</text>
</comment>
<dbReference type="EMBL" id="JAALLS010000034">
    <property type="protein sequence ID" value="NGP90102.1"/>
    <property type="molecule type" value="Genomic_DNA"/>
</dbReference>
<dbReference type="Gene3D" id="1.10.390.10">
    <property type="entry name" value="Neutral Protease Domain 2"/>
    <property type="match status" value="1"/>
</dbReference>